<dbReference type="Proteomes" id="UP000016160">
    <property type="component" value="Chromosome"/>
</dbReference>
<dbReference type="OrthoDB" id="5903604at2"/>
<evidence type="ECO:0000313" key="1">
    <source>
        <dbReference type="EMBL" id="CDF78814.1"/>
    </source>
</evidence>
<sequence>MPKILITGNGFDLRLGLPTFYCDFIKILNSLEENEIVDFDSVYSNSSNYKIIRDNYRKFDFNRMKIKELKSEIQNNLWFQFFKNEFEIDTWIDFENKIEYVLKNLFISVKNLQENIFSKGSLPEDRITYTAVLFNNNVEIIQVLNKFNIITKNESYNVKLNVNYLIKKYDFFIDVDLNKITKSLIKELKGFKKIFNIYFEVFVYPLYENRITKVDKTFFSTITNHYTFNYTPTFDRVYDSTIKTEFLHGKINSKANEIVLGINEIPKADLDKRYFLPFTKYYQKLNSNTDFKFISNLEREKDSNFQFFFFGHSLDNSDEDYINEVFDFMNKLETEVKKIIIIYHDKASKSKLLINLLNIRGKYEIQRLMRNENLMFFNIDSVELKSELTKDISKYPPNYYI</sequence>
<proteinExistence type="predicted"/>
<dbReference type="AlphaFoldDB" id="T2KLG4"/>
<reference evidence="1 2" key="1">
    <citation type="journal article" date="2013" name="Appl. Environ. Microbiol.">
        <title>The genome of the alga-associated marine flavobacterium Formosa agariphila KMM 3901T reveals a broad potential for degradation of algal polysaccharides.</title>
        <authorList>
            <person name="Mann A.J."/>
            <person name="Hahnke R.L."/>
            <person name="Huang S."/>
            <person name="Werner J."/>
            <person name="Xing P."/>
            <person name="Barbeyron T."/>
            <person name="Huettel B."/>
            <person name="Stueber K."/>
            <person name="Reinhardt R."/>
            <person name="Harder J."/>
            <person name="Gloeckner F.O."/>
            <person name="Amann R.I."/>
            <person name="Teeling H."/>
        </authorList>
    </citation>
    <scope>NUCLEOTIDE SEQUENCE [LARGE SCALE GENOMIC DNA]</scope>
    <source>
        <strain evidence="2">DSM 15362 / KCTC 12365 / LMG 23005 / KMM 3901</strain>
    </source>
</reference>
<dbReference type="RefSeq" id="WP_038528357.1">
    <property type="nucleotide sequence ID" value="NZ_HG315671.1"/>
</dbReference>
<accession>T2KLG4</accession>
<evidence type="ECO:0000313" key="2">
    <source>
        <dbReference type="Proteomes" id="UP000016160"/>
    </source>
</evidence>
<dbReference type="eggNOG" id="ENOG502ZMJC">
    <property type="taxonomic scope" value="Bacteria"/>
</dbReference>
<name>T2KLG4_FORAG</name>
<keyword evidence="2" id="KW-1185">Reference proteome</keyword>
<protein>
    <submittedName>
        <fullName evidence="1">Bacteriophage abortive infection protein AbiH</fullName>
    </submittedName>
</protein>
<dbReference type="EMBL" id="HG315671">
    <property type="protein sequence ID" value="CDF78814.1"/>
    <property type="molecule type" value="Genomic_DNA"/>
</dbReference>
<organism evidence="1 2">
    <name type="scientific">Formosa agariphila (strain DSM 15362 / KCTC 12365 / LMG 23005 / KMM 3901 / M-2Alg 35-1)</name>
    <dbReference type="NCBI Taxonomy" id="1347342"/>
    <lineage>
        <taxon>Bacteria</taxon>
        <taxon>Pseudomonadati</taxon>
        <taxon>Bacteroidota</taxon>
        <taxon>Flavobacteriia</taxon>
        <taxon>Flavobacteriales</taxon>
        <taxon>Flavobacteriaceae</taxon>
        <taxon>Formosa</taxon>
    </lineage>
</organism>
<dbReference type="PATRIC" id="fig|1347342.6.peg.1112"/>
<dbReference type="InterPro" id="IPR025935">
    <property type="entry name" value="AbiH"/>
</dbReference>
<dbReference type="Pfam" id="PF14253">
    <property type="entry name" value="AbiH"/>
    <property type="match status" value="1"/>
</dbReference>
<gene>
    <name evidence="1" type="ORF">BN863_11020</name>
</gene>
<dbReference type="HOGENOM" id="CLU_054538_0_0_10"/>